<evidence type="ECO:0000313" key="3">
    <source>
        <dbReference type="Proteomes" id="UP000001940"/>
    </source>
</evidence>
<proteinExistence type="predicted"/>
<evidence type="ECO:0000259" key="1">
    <source>
        <dbReference type="PROSITE" id="PS50181"/>
    </source>
</evidence>
<gene>
    <name evidence="2 4" type="primary">fbxa-73</name>
    <name evidence="2" type="ORF">CELE_T20H9.4</name>
    <name evidence="4" type="ORF">T20H9.4</name>
</gene>
<evidence type="ECO:0000313" key="2">
    <source>
        <dbReference type="EMBL" id="CCD67063.3"/>
    </source>
</evidence>
<name>O44890_CAEEL</name>
<dbReference type="Pfam" id="PF00646">
    <property type="entry name" value="F-box"/>
    <property type="match status" value="1"/>
</dbReference>
<dbReference type="PhylomeDB" id="O44890"/>
<dbReference type="PANTHER" id="PTHR23015:SF4">
    <property type="entry name" value="DUF38 DOMAIN-CONTAINING PROTEIN-RELATED"/>
    <property type="match status" value="1"/>
</dbReference>
<dbReference type="SMART" id="SM00256">
    <property type="entry name" value="FBOX"/>
    <property type="match status" value="1"/>
</dbReference>
<dbReference type="PaxDb" id="6239-T20H9.4"/>
<sequence length="300" mass="35259">MSREKVLATFLHMPHTIAEQILEKLEPLDLMRSRKVCLGLKFAVDRIEMNFNKVVWHLYPGIVSLLFDDMRVNYHETEDGGTTVHHNGQKKRIEGEQYKERSIKDLAVIFKHASILELYNLGDNVKLLVDILKDSFIHVESIKLNCITIDKCLAILSRCKTKVLKNIDLFIVYRSEQFERITHLEQWKNSRTLKCWADHVISDPLPIEQFFHFEQFEIEEHGISIEKVISIRDNLLKRSTFRKCTITLYDSDPDEFLKVFKPEYDGGNNHRVEYLSDNNIFVISYGTTSRPWVHCCIERS</sequence>
<dbReference type="InterPro" id="IPR001810">
    <property type="entry name" value="F-box_dom"/>
</dbReference>
<dbReference type="InterPro" id="IPR040161">
    <property type="entry name" value="FB224"/>
</dbReference>
<dbReference type="GeneID" id="188667"/>
<dbReference type="FunCoup" id="O44890">
    <property type="interactions" value="1235"/>
</dbReference>
<dbReference type="Bgee" id="WBGene00020640">
    <property type="expression patterns" value="Expressed in adult organism"/>
</dbReference>
<keyword evidence="3" id="KW-1185">Reference proteome</keyword>
<reference evidence="2 3" key="1">
    <citation type="journal article" date="1998" name="Science">
        <title>Genome sequence of the nematode C. elegans: a platform for investigating biology.</title>
        <authorList>
            <consortium name="The C. elegans sequencing consortium"/>
            <person name="Sulson J.E."/>
            <person name="Waterston R."/>
        </authorList>
    </citation>
    <scope>NUCLEOTIDE SEQUENCE [LARGE SCALE GENOMIC DNA]</scope>
    <source>
        <strain evidence="2 3">Bristol N2</strain>
    </source>
</reference>
<organism evidence="2 3">
    <name type="scientific">Caenorhabditis elegans</name>
    <dbReference type="NCBI Taxonomy" id="6239"/>
    <lineage>
        <taxon>Eukaryota</taxon>
        <taxon>Metazoa</taxon>
        <taxon>Ecdysozoa</taxon>
        <taxon>Nematoda</taxon>
        <taxon>Chromadorea</taxon>
        <taxon>Rhabditida</taxon>
        <taxon>Rhabditina</taxon>
        <taxon>Rhabditomorpha</taxon>
        <taxon>Rhabditoidea</taxon>
        <taxon>Rhabditidae</taxon>
        <taxon>Peloderinae</taxon>
        <taxon>Caenorhabditis</taxon>
    </lineage>
</organism>
<dbReference type="EMBL" id="BX284603">
    <property type="protein sequence ID" value="CCD67063.3"/>
    <property type="molecule type" value="Genomic_DNA"/>
</dbReference>
<dbReference type="UCSC" id="T20H9.4">
    <property type="organism name" value="c. elegans"/>
</dbReference>
<dbReference type="WormBase" id="T20H9.4">
    <property type="protein sequence ID" value="CE47926"/>
    <property type="gene ID" value="WBGene00020640"/>
    <property type="gene designation" value="fbxa-73"/>
</dbReference>
<dbReference type="OrthoDB" id="2095648at2759"/>
<accession>O44890</accession>
<dbReference type="Pfam" id="PF01827">
    <property type="entry name" value="FTH"/>
    <property type="match status" value="1"/>
</dbReference>
<dbReference type="Proteomes" id="UP000001940">
    <property type="component" value="Chromosome III"/>
</dbReference>
<dbReference type="HOGENOM" id="CLU_030831_3_1_1"/>
<dbReference type="PROSITE" id="PS50181">
    <property type="entry name" value="FBOX"/>
    <property type="match status" value="1"/>
</dbReference>
<dbReference type="InterPro" id="IPR002900">
    <property type="entry name" value="DUF38/FTH_CAE_spp"/>
</dbReference>
<dbReference type="InParanoid" id="O44890"/>
<protein>
    <submittedName>
        <fullName evidence="2">F-box domain-containing protein</fullName>
    </submittedName>
</protein>
<dbReference type="AGR" id="WB:WBGene00020640"/>
<dbReference type="PANTHER" id="PTHR23015">
    <property type="entry name" value="UNCHARACTERIZED C.ELEGANS PROTEIN"/>
    <property type="match status" value="1"/>
</dbReference>
<dbReference type="CTD" id="188667"/>
<dbReference type="KEGG" id="cel:CELE_T20H9.4"/>
<feature type="domain" description="F-box" evidence="1">
    <location>
        <begin position="7"/>
        <end position="54"/>
    </location>
</feature>
<dbReference type="RefSeq" id="NP_497525.3">
    <property type="nucleotide sequence ID" value="NM_065124.3"/>
</dbReference>
<dbReference type="AlphaFoldDB" id="O44890"/>
<evidence type="ECO:0000313" key="4">
    <source>
        <dbReference type="WormBase" id="T20H9.4"/>
    </source>
</evidence>